<dbReference type="Pfam" id="PF06257">
    <property type="entry name" value="VEG"/>
    <property type="match status" value="1"/>
</dbReference>
<gene>
    <name evidence="1" type="ORF">FC40_GL001081</name>
</gene>
<organism evidence="1 2">
    <name type="scientific">Ligilactobacillus hayakitensis DSM 18933 = JCM 14209</name>
    <dbReference type="NCBI Taxonomy" id="1423755"/>
    <lineage>
        <taxon>Bacteria</taxon>
        <taxon>Bacillati</taxon>
        <taxon>Bacillota</taxon>
        <taxon>Bacilli</taxon>
        <taxon>Lactobacillales</taxon>
        <taxon>Lactobacillaceae</taxon>
        <taxon>Ligilactobacillus</taxon>
    </lineage>
</organism>
<evidence type="ECO:0000313" key="2">
    <source>
        <dbReference type="Proteomes" id="UP000051054"/>
    </source>
</evidence>
<evidence type="ECO:0008006" key="3">
    <source>
        <dbReference type="Google" id="ProtNLM"/>
    </source>
</evidence>
<dbReference type="eggNOG" id="COG4466">
    <property type="taxonomic scope" value="Bacteria"/>
</dbReference>
<dbReference type="RefSeq" id="WP_025022242.1">
    <property type="nucleotide sequence ID" value="NZ_AZGD01000100.1"/>
</dbReference>
<dbReference type="Gene3D" id="2.30.30.100">
    <property type="match status" value="1"/>
</dbReference>
<dbReference type="AlphaFoldDB" id="A0A0R1WJJ6"/>
<reference evidence="1 2" key="1">
    <citation type="journal article" date="2015" name="Genome Announc.">
        <title>Expanding the biotechnology potential of lactobacilli through comparative genomics of 213 strains and associated genera.</title>
        <authorList>
            <person name="Sun Z."/>
            <person name="Harris H.M."/>
            <person name="McCann A."/>
            <person name="Guo C."/>
            <person name="Argimon S."/>
            <person name="Zhang W."/>
            <person name="Yang X."/>
            <person name="Jeffery I.B."/>
            <person name="Cooney J.C."/>
            <person name="Kagawa T.F."/>
            <person name="Liu W."/>
            <person name="Song Y."/>
            <person name="Salvetti E."/>
            <person name="Wrobel A."/>
            <person name="Rasinkangas P."/>
            <person name="Parkhill J."/>
            <person name="Rea M.C."/>
            <person name="O'Sullivan O."/>
            <person name="Ritari J."/>
            <person name="Douillard F.P."/>
            <person name="Paul Ross R."/>
            <person name="Yang R."/>
            <person name="Briner A.E."/>
            <person name="Felis G.E."/>
            <person name="de Vos W.M."/>
            <person name="Barrangou R."/>
            <person name="Klaenhammer T.R."/>
            <person name="Caufield P.W."/>
            <person name="Cui Y."/>
            <person name="Zhang H."/>
            <person name="O'Toole P.W."/>
        </authorList>
    </citation>
    <scope>NUCLEOTIDE SEQUENCE [LARGE SCALE GENOMIC DNA]</scope>
    <source>
        <strain evidence="1 2">DSM 18933</strain>
    </source>
</reference>
<comment type="caution">
    <text evidence="1">The sequence shown here is derived from an EMBL/GenBank/DDBJ whole genome shotgun (WGS) entry which is preliminary data.</text>
</comment>
<dbReference type="EMBL" id="AZGD01000100">
    <property type="protein sequence ID" value="KRM17873.1"/>
    <property type="molecule type" value="Genomic_DNA"/>
</dbReference>
<protein>
    <recommendedName>
        <fullName evidence="3">Veg protein</fullName>
    </recommendedName>
</protein>
<dbReference type="GO" id="GO:0006355">
    <property type="term" value="P:regulation of DNA-templated transcription"/>
    <property type="evidence" value="ECO:0007669"/>
    <property type="project" value="InterPro"/>
</dbReference>
<keyword evidence="2" id="KW-1185">Reference proteome</keyword>
<name>A0A0R1WJJ6_9LACO</name>
<dbReference type="OrthoDB" id="5469at2"/>
<dbReference type="STRING" id="1423755.FC40_GL001081"/>
<evidence type="ECO:0000313" key="1">
    <source>
        <dbReference type="EMBL" id="KRM17873.1"/>
    </source>
</evidence>
<dbReference type="Proteomes" id="UP000051054">
    <property type="component" value="Unassembled WGS sequence"/>
</dbReference>
<dbReference type="PANTHER" id="PTHR40026:SF1">
    <property type="entry name" value="PROTEIN VEG"/>
    <property type="match status" value="1"/>
</dbReference>
<dbReference type="InterPro" id="IPR009366">
    <property type="entry name" value="Protein_Veg"/>
</dbReference>
<dbReference type="PATRIC" id="fig|1423755.3.peg.1142"/>
<proteinExistence type="predicted"/>
<dbReference type="PIRSF" id="PIRSF037257">
    <property type="entry name" value="DUF1021"/>
    <property type="match status" value="1"/>
</dbReference>
<sequence>MPSTIDKIKSELTDNKGMPVTITTQLGRKKAKQQKGILKEVYPSVFIVELNDDTFVDRVSYSYTDVLTENIKLEFGDESVVE</sequence>
<accession>A0A0R1WJJ6</accession>
<dbReference type="PANTHER" id="PTHR40026">
    <property type="entry name" value="PROTEIN VEG"/>
    <property type="match status" value="1"/>
</dbReference>